<dbReference type="SUPFAM" id="SSF81923">
    <property type="entry name" value="Double Clp-N motif"/>
    <property type="match status" value="1"/>
</dbReference>
<comment type="caution">
    <text evidence="6">The sequence shown here is derived from an EMBL/GenBank/DDBJ whole genome shotgun (WGS) entry which is preliminary data.</text>
</comment>
<dbReference type="PANTHER" id="PTHR43572">
    <property type="entry name" value="CHAPERONE PROTEIN CLPD, CHLOROPLASTIC"/>
    <property type="match status" value="1"/>
</dbReference>
<dbReference type="InterPro" id="IPR036628">
    <property type="entry name" value="Clp_N_dom_sf"/>
</dbReference>
<evidence type="ECO:0000256" key="4">
    <source>
        <dbReference type="SAM" id="MobiDB-lite"/>
    </source>
</evidence>
<keyword evidence="7" id="KW-1185">Reference proteome</keyword>
<evidence type="ECO:0000256" key="3">
    <source>
        <dbReference type="PROSITE-ProRule" id="PRU01251"/>
    </source>
</evidence>
<sequence length="825" mass="92518">MRAGICTVQQTLTAEAASVVKQAVSLAKRRGHAQVTPLHVASSMLACSTGLLRKACLQSHSHPLQFRALELCFNVALNRLPASASTPLLGPHSHHTTLSNALVAAFKRAQAHQRRGSIENQQQPILAIKIELENLIISILDDPSVSRVMREAGFSSSQVKNKVEQAVSFEICSQTTPMGCQTKESPKLQLLGPDLSRSSAYTHFSLSISKPLDHARNEDVTNVLNSIVNKRRNTIIVGECLATAEAVVRGVMDKSEKGQVPGDLRYVQFINLPLFSLRNRPKDEVEQKLMELRYLVESYVDRGIVLYLGDLKWVSEFWSTYGERRRSYYCPVEHIIMELKRIVCGIRESAGKLFLLGISTFQTYMRCKEGHSSLEAIWELHPVTISADSLNLSLTLDRNAQSTMSSPNNKESATKIFSASSSLPSWLQQYKEERKTNTANDQANVNVKDLYKKWDLFGSVDKHHYNTEEHLNISLSPSPSTSVSSQDHNKNLHQPQLNTWPVIFEPKQSPKEHQFLMFESSNEGYKVQTVTDPKPDLLSNPNSSPNSASTSEAIEEDADELYGFKEVNAENMSILCNALEKKVPWQKEVIPGIVSTLLECRSGTSKSKNWIKHREKKEETWLFFSGADSEAKQKIARELARLVFCSQSSFVSIGLSNFSSSTRTDLTDEGSNKRMRDERGGSYLQRFGEALNENPHRVFLLEDLEQVDGCSRRGIRQAMEGGKVTLPLGNSTVPLKDAIIIFSCESLSSVTRACSPHRRRKVDETEEKDWKEDMVEKSAGVSLDLNMAVEDSCGQNEDSCGKIGILEFVDRQTIFRVQEQWERVD</sequence>
<evidence type="ECO:0000313" key="7">
    <source>
        <dbReference type="Proteomes" id="UP001054252"/>
    </source>
</evidence>
<dbReference type="Pfam" id="PF02861">
    <property type="entry name" value="Clp_N"/>
    <property type="match status" value="1"/>
</dbReference>
<dbReference type="SUPFAM" id="SSF52540">
    <property type="entry name" value="P-loop containing nucleoside triphosphate hydrolases"/>
    <property type="match status" value="1"/>
</dbReference>
<protein>
    <recommendedName>
        <fullName evidence="5">Clp R domain-containing protein</fullName>
    </recommendedName>
</protein>
<feature type="region of interest" description="Disordered" evidence="4">
    <location>
        <begin position="529"/>
        <end position="554"/>
    </location>
</feature>
<evidence type="ECO:0000313" key="6">
    <source>
        <dbReference type="EMBL" id="GKV39738.1"/>
    </source>
</evidence>
<accession>A0AAV5LSG1</accession>
<evidence type="ECO:0000259" key="5">
    <source>
        <dbReference type="PROSITE" id="PS51903"/>
    </source>
</evidence>
<dbReference type="Gene3D" id="1.10.1780.10">
    <property type="entry name" value="Clp, N-terminal domain"/>
    <property type="match status" value="1"/>
</dbReference>
<keyword evidence="2 3" id="KW-0677">Repeat</keyword>
<dbReference type="Pfam" id="PF23569">
    <property type="entry name" value="NBD_SMAX1"/>
    <property type="match status" value="1"/>
</dbReference>
<dbReference type="InterPro" id="IPR027417">
    <property type="entry name" value="P-loop_NTPase"/>
</dbReference>
<reference evidence="6 7" key="1">
    <citation type="journal article" date="2021" name="Commun. Biol.">
        <title>The genome of Shorea leprosula (Dipterocarpaceae) highlights the ecological relevance of drought in aseasonal tropical rainforests.</title>
        <authorList>
            <person name="Ng K.K.S."/>
            <person name="Kobayashi M.J."/>
            <person name="Fawcett J.A."/>
            <person name="Hatakeyama M."/>
            <person name="Paape T."/>
            <person name="Ng C.H."/>
            <person name="Ang C.C."/>
            <person name="Tnah L.H."/>
            <person name="Lee C.T."/>
            <person name="Nishiyama T."/>
            <person name="Sese J."/>
            <person name="O'Brien M.J."/>
            <person name="Copetti D."/>
            <person name="Mohd Noor M.I."/>
            <person name="Ong R.C."/>
            <person name="Putra M."/>
            <person name="Sireger I.Z."/>
            <person name="Indrioko S."/>
            <person name="Kosugi Y."/>
            <person name="Izuno A."/>
            <person name="Isagi Y."/>
            <person name="Lee S.L."/>
            <person name="Shimizu K.K."/>
        </authorList>
    </citation>
    <scope>NUCLEOTIDE SEQUENCE [LARGE SCALE GENOMIC DNA]</scope>
    <source>
        <strain evidence="6">214</strain>
    </source>
</reference>
<dbReference type="InterPro" id="IPR058680">
    <property type="entry name" value="NBD_SMAX1-like"/>
</dbReference>
<dbReference type="InterPro" id="IPR051650">
    <property type="entry name" value="SL_signaling_regulator"/>
</dbReference>
<evidence type="ECO:0000256" key="2">
    <source>
        <dbReference type="ARBA" id="ARBA00022737"/>
    </source>
</evidence>
<dbReference type="Gene3D" id="3.40.50.300">
    <property type="entry name" value="P-loop containing nucleotide triphosphate hydrolases"/>
    <property type="match status" value="1"/>
</dbReference>
<dbReference type="PANTHER" id="PTHR43572:SF7">
    <property type="entry name" value="CLP R DOMAIN-CONTAINING PROTEIN"/>
    <property type="match status" value="1"/>
</dbReference>
<feature type="domain" description="Clp R" evidence="5">
    <location>
        <begin position="8"/>
        <end position="170"/>
    </location>
</feature>
<proteinExistence type="inferred from homology"/>
<dbReference type="Proteomes" id="UP001054252">
    <property type="component" value="Unassembled WGS sequence"/>
</dbReference>
<evidence type="ECO:0000256" key="1">
    <source>
        <dbReference type="ARBA" id="ARBA00008675"/>
    </source>
</evidence>
<name>A0AAV5LSG1_9ROSI</name>
<dbReference type="EMBL" id="BPVZ01000136">
    <property type="protein sequence ID" value="GKV39738.1"/>
    <property type="molecule type" value="Genomic_DNA"/>
</dbReference>
<dbReference type="AlphaFoldDB" id="A0AAV5LSG1"/>
<feature type="compositionally biased region" description="Low complexity" evidence="4">
    <location>
        <begin position="539"/>
        <end position="551"/>
    </location>
</feature>
<organism evidence="6 7">
    <name type="scientific">Rubroshorea leprosula</name>
    <dbReference type="NCBI Taxonomy" id="152421"/>
    <lineage>
        <taxon>Eukaryota</taxon>
        <taxon>Viridiplantae</taxon>
        <taxon>Streptophyta</taxon>
        <taxon>Embryophyta</taxon>
        <taxon>Tracheophyta</taxon>
        <taxon>Spermatophyta</taxon>
        <taxon>Magnoliopsida</taxon>
        <taxon>eudicotyledons</taxon>
        <taxon>Gunneridae</taxon>
        <taxon>Pentapetalae</taxon>
        <taxon>rosids</taxon>
        <taxon>malvids</taxon>
        <taxon>Malvales</taxon>
        <taxon>Dipterocarpaceae</taxon>
        <taxon>Rubroshorea</taxon>
    </lineage>
</organism>
<dbReference type="InterPro" id="IPR004176">
    <property type="entry name" value="Clp_R_N"/>
</dbReference>
<comment type="similarity">
    <text evidence="1">Belongs to the ClpA/ClpB family.</text>
</comment>
<dbReference type="PROSITE" id="PS51903">
    <property type="entry name" value="CLP_R"/>
    <property type="match status" value="1"/>
</dbReference>
<gene>
    <name evidence="6" type="ORF">SLEP1_g47464</name>
</gene>